<sequence>MYCPQPHHVNPQAMQKAFAQHYYSSTAHARNRRATNTGNIIRCSIPGLKDTVDIPFPDGKLPVCQKCKKIYKTRELCRVRDRHTEAPWSTTYVCVTIDESCFQKVGDEEKLVEEGPFKFIANSIPAPTCTYIGTKKTLGGTKSPICMACKDKNYTRHHCRVKNSHLQMPWATSYVVLSAIPSGNGSYNGNASIQTADTSENAEIGSKRSRSEDSQSEEASVKKSKSDDSSISTKDNENDDDSSTDVVEKREETISDYKGCKAFLLTIGKGDCVLSWLELDPASSASTEHDGSGAPWMNKHDNMYQAPPPPPYYNNAPPSNWSGYNDYFPGGNGPNNMYGPPPPYMQQQHGMYGSYQQPPYQPYQQGQMPYPPQQNYNHQQNPSNNRTPGQMPPYQSNAPYNSFEDRENQASLMNQGPQNMNHNNSNGKPFQQHHAGNERGSPSENNYPLPKPGYMTNNQNNPSTTHNSNGNNSPPSVPPQYLGRDNNNVDNSYGPPPHMNVVRGGGYNGNNNNVPFYAAN</sequence>
<accession>A0AAD3CJM0</accession>
<dbReference type="EMBL" id="BLLK01000022">
    <property type="protein sequence ID" value="GFH47292.1"/>
    <property type="molecule type" value="Genomic_DNA"/>
</dbReference>
<proteinExistence type="predicted"/>
<feature type="region of interest" description="Disordered" evidence="1">
    <location>
        <begin position="332"/>
        <end position="520"/>
    </location>
</feature>
<feature type="compositionally biased region" description="Polar residues" evidence="1">
    <location>
        <begin position="409"/>
        <end position="429"/>
    </location>
</feature>
<evidence type="ECO:0000313" key="3">
    <source>
        <dbReference type="Proteomes" id="UP001054902"/>
    </source>
</evidence>
<gene>
    <name evidence="2" type="ORF">CTEN210_03767</name>
</gene>
<keyword evidence="3" id="KW-1185">Reference proteome</keyword>
<protein>
    <submittedName>
        <fullName evidence="2">Uncharacterized protein</fullName>
    </submittedName>
</protein>
<reference evidence="2 3" key="1">
    <citation type="journal article" date="2021" name="Sci. Rep.">
        <title>The genome of the diatom Chaetoceros tenuissimus carries an ancient integrated fragment of an extant virus.</title>
        <authorList>
            <person name="Hongo Y."/>
            <person name="Kimura K."/>
            <person name="Takaki Y."/>
            <person name="Yoshida Y."/>
            <person name="Baba S."/>
            <person name="Kobayashi G."/>
            <person name="Nagasaki K."/>
            <person name="Hano T."/>
            <person name="Tomaru Y."/>
        </authorList>
    </citation>
    <scope>NUCLEOTIDE SEQUENCE [LARGE SCALE GENOMIC DNA]</scope>
    <source>
        <strain evidence="2 3">NIES-3715</strain>
    </source>
</reference>
<feature type="compositionally biased region" description="Low complexity" evidence="1">
    <location>
        <begin position="460"/>
        <end position="474"/>
    </location>
</feature>
<comment type="caution">
    <text evidence="2">The sequence shown here is derived from an EMBL/GenBank/DDBJ whole genome shotgun (WGS) entry which is preliminary data.</text>
</comment>
<name>A0AAD3CJM0_9STRA</name>
<feature type="region of interest" description="Disordered" evidence="1">
    <location>
        <begin position="190"/>
        <end position="248"/>
    </location>
</feature>
<evidence type="ECO:0000256" key="1">
    <source>
        <dbReference type="SAM" id="MobiDB-lite"/>
    </source>
</evidence>
<feature type="compositionally biased region" description="Basic and acidic residues" evidence="1">
    <location>
        <begin position="205"/>
        <end position="228"/>
    </location>
</feature>
<feature type="compositionally biased region" description="Polar residues" evidence="1">
    <location>
        <begin position="190"/>
        <end position="201"/>
    </location>
</feature>
<feature type="compositionally biased region" description="Low complexity" evidence="1">
    <location>
        <begin position="345"/>
        <end position="385"/>
    </location>
</feature>
<dbReference type="AlphaFoldDB" id="A0AAD3CJM0"/>
<organism evidence="2 3">
    <name type="scientific">Chaetoceros tenuissimus</name>
    <dbReference type="NCBI Taxonomy" id="426638"/>
    <lineage>
        <taxon>Eukaryota</taxon>
        <taxon>Sar</taxon>
        <taxon>Stramenopiles</taxon>
        <taxon>Ochrophyta</taxon>
        <taxon>Bacillariophyta</taxon>
        <taxon>Coscinodiscophyceae</taxon>
        <taxon>Chaetocerotophycidae</taxon>
        <taxon>Chaetocerotales</taxon>
        <taxon>Chaetocerotaceae</taxon>
        <taxon>Chaetoceros</taxon>
    </lineage>
</organism>
<evidence type="ECO:0000313" key="2">
    <source>
        <dbReference type="EMBL" id="GFH47292.1"/>
    </source>
</evidence>
<dbReference type="Proteomes" id="UP001054902">
    <property type="component" value="Unassembled WGS sequence"/>
</dbReference>